<keyword evidence="1" id="KW-0328">Glycosyltransferase</keyword>
<keyword evidence="2 4" id="KW-0808">Transferase</keyword>
<dbReference type="Pfam" id="PF13692">
    <property type="entry name" value="Glyco_trans_1_4"/>
    <property type="match status" value="1"/>
</dbReference>
<dbReference type="GO" id="GO:0016740">
    <property type="term" value="F:transferase activity"/>
    <property type="evidence" value="ECO:0007669"/>
    <property type="project" value="UniProtKB-KW"/>
</dbReference>
<dbReference type="Proteomes" id="UP001162734">
    <property type="component" value="Chromosome"/>
</dbReference>
<name>A0ABM7X9K8_9BACT</name>
<sequence length="411" mass="44033">MVPPPSPEPGAARAADALPLAAVRVVHVTTVPMSLSTHLAGQVSYVRGLGGEVHVIASPGPELEEFGSREHVSVHGVPMIRAITPSRDLVALWRLWRTLRRLRPEIVHSHTPKGGLLGMLAATLAGTPVRVYHIRGLPFVTSTGPRRALLRATEWISCHLAHRVLAVSGSMRGLAIAEGFCPPEKIAVPAWGSGNGVDAAGRFRPQPALVRAQARARCGLPRDALVVGFLGRLSRDKGIVELAEAWRLVRERHPDARLILVGWNEMAGVGPEVERALRGDPSVHFTGPVKDTVPLYAAMDLVALPTYREGFPNVALEAAAMGLPIIATRVPGCVDAVEDGVTGLLVEARDARGLADALERYLSDPALRARHGEAARRRALSRFSPGVIWEAVVHEYRSLLAGREGARPCAG</sequence>
<reference evidence="5" key="1">
    <citation type="journal article" date="2022" name="Int. J. Syst. Evol. Microbiol.">
        <title>Anaeromyxobacter oryzae sp. nov., Anaeromyxobacter diazotrophicus sp. nov. and Anaeromyxobacter paludicola sp. nov., isolated from paddy soils.</title>
        <authorList>
            <person name="Itoh H."/>
            <person name="Xu Z."/>
            <person name="Mise K."/>
            <person name="Masuda Y."/>
            <person name="Ushijima N."/>
            <person name="Hayakawa C."/>
            <person name="Shiratori Y."/>
            <person name="Senoo K."/>
        </authorList>
    </citation>
    <scope>NUCLEOTIDE SEQUENCE [LARGE SCALE GENOMIC DNA]</scope>
    <source>
        <strain evidence="5">Red630</strain>
    </source>
</reference>
<protein>
    <submittedName>
        <fullName evidence="4">Glycosyl transferase</fullName>
    </submittedName>
</protein>
<dbReference type="InterPro" id="IPR028098">
    <property type="entry name" value="Glyco_trans_4-like_N"/>
</dbReference>
<dbReference type="CDD" id="cd03808">
    <property type="entry name" value="GT4_CapM-like"/>
    <property type="match status" value="1"/>
</dbReference>
<proteinExistence type="predicted"/>
<keyword evidence="5" id="KW-1185">Reference proteome</keyword>
<dbReference type="Gene3D" id="3.40.50.2000">
    <property type="entry name" value="Glycogen Phosphorylase B"/>
    <property type="match status" value="2"/>
</dbReference>
<dbReference type="SUPFAM" id="SSF53756">
    <property type="entry name" value="UDP-Glycosyltransferase/glycogen phosphorylase"/>
    <property type="match status" value="1"/>
</dbReference>
<evidence type="ECO:0000259" key="3">
    <source>
        <dbReference type="Pfam" id="PF13579"/>
    </source>
</evidence>
<dbReference type="Pfam" id="PF13579">
    <property type="entry name" value="Glyco_trans_4_4"/>
    <property type="match status" value="1"/>
</dbReference>
<dbReference type="EMBL" id="AP025592">
    <property type="protein sequence ID" value="BDG08523.1"/>
    <property type="molecule type" value="Genomic_DNA"/>
</dbReference>
<accession>A0ABM7X9K8</accession>
<evidence type="ECO:0000256" key="1">
    <source>
        <dbReference type="ARBA" id="ARBA00022676"/>
    </source>
</evidence>
<organism evidence="4 5">
    <name type="scientific">Anaeromyxobacter paludicola</name>
    <dbReference type="NCBI Taxonomy" id="2918171"/>
    <lineage>
        <taxon>Bacteria</taxon>
        <taxon>Pseudomonadati</taxon>
        <taxon>Myxococcota</taxon>
        <taxon>Myxococcia</taxon>
        <taxon>Myxococcales</taxon>
        <taxon>Cystobacterineae</taxon>
        <taxon>Anaeromyxobacteraceae</taxon>
        <taxon>Anaeromyxobacter</taxon>
    </lineage>
</organism>
<evidence type="ECO:0000313" key="5">
    <source>
        <dbReference type="Proteomes" id="UP001162734"/>
    </source>
</evidence>
<dbReference type="PANTHER" id="PTHR12526:SF510">
    <property type="entry name" value="D-INOSITOL 3-PHOSPHATE GLYCOSYLTRANSFERASE"/>
    <property type="match status" value="1"/>
</dbReference>
<dbReference type="PANTHER" id="PTHR12526">
    <property type="entry name" value="GLYCOSYLTRANSFERASE"/>
    <property type="match status" value="1"/>
</dbReference>
<evidence type="ECO:0000313" key="4">
    <source>
        <dbReference type="EMBL" id="BDG08523.1"/>
    </source>
</evidence>
<feature type="domain" description="Glycosyltransferase subfamily 4-like N-terminal" evidence="3">
    <location>
        <begin position="37"/>
        <end position="188"/>
    </location>
</feature>
<gene>
    <name evidence="4" type="ORF">AMPC_16360</name>
</gene>
<evidence type="ECO:0000256" key="2">
    <source>
        <dbReference type="ARBA" id="ARBA00022679"/>
    </source>
</evidence>